<name>A0A0G3XL23_9SPHN</name>
<protein>
    <submittedName>
        <fullName evidence="4">Transcriptional regulator</fullName>
    </submittedName>
</protein>
<dbReference type="KEGG" id="cna:AB433_18840"/>
<dbReference type="RefSeq" id="WP_047824633.1">
    <property type="nucleotide sequence ID" value="NZ_CP011772.1"/>
</dbReference>
<dbReference type="GO" id="GO:0000976">
    <property type="term" value="F:transcription cis-regulatory region binding"/>
    <property type="evidence" value="ECO:0007669"/>
    <property type="project" value="TreeGrafter"/>
</dbReference>
<proteinExistence type="predicted"/>
<sequence length="194" mass="21783">MSAIEHKLPSKDRILLAARKLFGENGFHRTSMSELAAGADMSVGLIYRSFKSKEEIIEAIVCADFDRKLAEFESLRQRLVDGELTVRQTFEELFQKTIEENREALAFDILAEGFRNGRVGRTIDESCQRLRDYLRQFIRTANGGLNNEELEGATELALCCLFGLGHRNISKPRLGAVQTARQSARMVTAALEGL</sequence>
<dbReference type="EMBL" id="CP011772">
    <property type="protein sequence ID" value="AKM12195.1"/>
    <property type="molecule type" value="Genomic_DNA"/>
</dbReference>
<dbReference type="OrthoDB" id="9808189at2"/>
<evidence type="ECO:0000313" key="5">
    <source>
        <dbReference type="Proteomes" id="UP000035287"/>
    </source>
</evidence>
<evidence type="ECO:0000256" key="1">
    <source>
        <dbReference type="ARBA" id="ARBA00023015"/>
    </source>
</evidence>
<organism evidence="4 5">
    <name type="scientific">Croceicoccus naphthovorans</name>
    <dbReference type="NCBI Taxonomy" id="1348774"/>
    <lineage>
        <taxon>Bacteria</taxon>
        <taxon>Pseudomonadati</taxon>
        <taxon>Pseudomonadota</taxon>
        <taxon>Alphaproteobacteria</taxon>
        <taxon>Sphingomonadales</taxon>
        <taxon>Erythrobacteraceae</taxon>
        <taxon>Croceicoccus</taxon>
    </lineage>
</organism>
<geneLocation type="plasmid" evidence="4 5">
    <name>p2</name>
</geneLocation>
<dbReference type="PRINTS" id="PR00455">
    <property type="entry name" value="HTHTETR"/>
</dbReference>
<keyword evidence="5" id="KW-1185">Reference proteome</keyword>
<evidence type="ECO:0000256" key="3">
    <source>
        <dbReference type="ARBA" id="ARBA00023163"/>
    </source>
</evidence>
<accession>A0A0G3XL23</accession>
<dbReference type="AlphaFoldDB" id="A0A0G3XL23"/>
<dbReference type="PANTHER" id="PTHR30055">
    <property type="entry name" value="HTH-TYPE TRANSCRIPTIONAL REGULATOR RUTR"/>
    <property type="match status" value="1"/>
</dbReference>
<dbReference type="SUPFAM" id="SSF46689">
    <property type="entry name" value="Homeodomain-like"/>
    <property type="match status" value="1"/>
</dbReference>
<dbReference type="PANTHER" id="PTHR30055:SF234">
    <property type="entry name" value="HTH-TYPE TRANSCRIPTIONAL REGULATOR BETI"/>
    <property type="match status" value="1"/>
</dbReference>
<reference evidence="4 5" key="1">
    <citation type="submission" date="2015-06" db="EMBL/GenBank/DDBJ databases">
        <authorList>
            <person name="Zeng Y."/>
            <person name="Huang Y."/>
        </authorList>
    </citation>
    <scope>NUCLEOTIDE SEQUENCE [LARGE SCALE GENOMIC DNA]</scope>
    <source>
        <strain evidence="4 5">PQ-2</strain>
        <plasmid evidence="5">Plasmid p2</plasmid>
    </source>
</reference>
<keyword evidence="4" id="KW-0614">Plasmid</keyword>
<dbReference type="GO" id="GO:0003700">
    <property type="term" value="F:DNA-binding transcription factor activity"/>
    <property type="evidence" value="ECO:0007669"/>
    <property type="project" value="TreeGrafter"/>
</dbReference>
<gene>
    <name evidence="4" type="ORF">AB433_18840</name>
</gene>
<dbReference type="InterPro" id="IPR009057">
    <property type="entry name" value="Homeodomain-like_sf"/>
</dbReference>
<dbReference type="Pfam" id="PF00440">
    <property type="entry name" value="TetR_N"/>
    <property type="match status" value="1"/>
</dbReference>
<keyword evidence="1" id="KW-0805">Transcription regulation</keyword>
<dbReference type="PATRIC" id="fig|1348774.3.peg.3974"/>
<dbReference type="PROSITE" id="PS50977">
    <property type="entry name" value="HTH_TETR_2"/>
    <property type="match status" value="1"/>
</dbReference>
<dbReference type="Proteomes" id="UP000035287">
    <property type="component" value="Plasmid p2"/>
</dbReference>
<dbReference type="InterPro" id="IPR001647">
    <property type="entry name" value="HTH_TetR"/>
</dbReference>
<keyword evidence="3" id="KW-0804">Transcription</keyword>
<keyword evidence="2" id="KW-0238">DNA-binding</keyword>
<evidence type="ECO:0000256" key="2">
    <source>
        <dbReference type="ARBA" id="ARBA00023125"/>
    </source>
</evidence>
<dbReference type="InterPro" id="IPR050109">
    <property type="entry name" value="HTH-type_TetR-like_transc_reg"/>
</dbReference>
<evidence type="ECO:0000313" key="4">
    <source>
        <dbReference type="EMBL" id="AKM12195.1"/>
    </source>
</evidence>
<dbReference type="Gene3D" id="1.10.357.10">
    <property type="entry name" value="Tetracycline Repressor, domain 2"/>
    <property type="match status" value="1"/>
</dbReference>